<proteinExistence type="predicted"/>
<feature type="compositionally biased region" description="Basic residues" evidence="1">
    <location>
        <begin position="822"/>
        <end position="837"/>
    </location>
</feature>
<dbReference type="EMBL" id="JABMCI010000056">
    <property type="protein sequence ID" value="NUU16935.1"/>
    <property type="molecule type" value="Genomic_DNA"/>
</dbReference>
<comment type="caution">
    <text evidence="2">The sequence shown here is derived from an EMBL/GenBank/DDBJ whole genome shotgun (WGS) entry which is preliminary data.</text>
</comment>
<evidence type="ECO:0000313" key="2">
    <source>
        <dbReference type="EMBL" id="NUU16935.1"/>
    </source>
</evidence>
<reference evidence="2 3" key="1">
    <citation type="submission" date="2020-05" db="EMBL/GenBank/DDBJ databases">
        <title>Genome Sequencing of Type Strains.</title>
        <authorList>
            <person name="Lemaire J.F."/>
            <person name="Inderbitzin P."/>
            <person name="Gregorio O.A."/>
            <person name="Collins S.B."/>
            <person name="Wespe N."/>
            <person name="Knight-Connoni V."/>
        </authorList>
    </citation>
    <scope>NUCLEOTIDE SEQUENCE [LARGE SCALE GENOMIC DNA]</scope>
    <source>
        <strain evidence="2 3">ATCC 25174</strain>
    </source>
</reference>
<feature type="region of interest" description="Disordered" evidence="1">
    <location>
        <begin position="587"/>
        <end position="606"/>
    </location>
</feature>
<dbReference type="AlphaFoldDB" id="A0A7Y6A121"/>
<sequence length="837" mass="92554">MRSMNDMFEAAAAFLDAPDPVDALEKALDETTSEVAERLAGADPIRLIEVARVACLPWSFPGASTPSDVEAAPALAELLALVALTSGELDDDPRDDASAGPRPAWARAERAPRANDTATGQPLTDQVQNALPFLQKLLHLSQIRSMVSIDPQDGFARIAAMVQSAELWVRNSSYPDAVEESLRELFDEPSVVTTLVESLGFNATQAIATLEACHSLQVESLNRRMHTMFDKMEKEYRASSGGRPDPKTVARLREDWLSAWEPTVEMATVSAGDIGARVGISEETVVAVMKHFSFQPDGLQPRIAVERFTEGSSPLRIRPVIAAPNGRFLLIHNGLVPTAVRESLESALKSTAVWEVFQSNRGRLLERRTHDALARALPDAIYRDGFQYFVPADDAEAASSVPGKYTKRVEGDHLVIQDDVAIIVEDKAVAMAASSRAGNSKRLRKDLVGIVTRAAEQAGRLQDCIERDRGLRIHGEGWLDLSHIREIHTIAVSLDDLPYISTATAELVKAQFLDSGHIPWTVSIHDLDLITDLIGRPAEFLLYLQRRRDPEATVYYTAPDELDLFLYFFEAGLYVEPDPDEARKVLPFLPPPTTAERRRRRGQVPALITSRTDELDNWHYSVSGSADQSANRDGLSGKQPKEETSAGPSIFAPKPKMTPSPLTSLIDAIYSDKQYGRLSIGAMLLSGSSEFQSKLARIPRQLLENPRSDGRERTVTIPLGTNRENAWLLVWATRPIGRDARDFEADMRDYLRTKKHQLGLRRGVILAFDQATKVLAGVYYDGHEGPLEPRLEARLSELKPIEAMQGWAPPSPPKSRAGSGRRNTRGNKSRRARKGRR</sequence>
<gene>
    <name evidence="2" type="ORF">HP550_06685</name>
</gene>
<evidence type="ECO:0000313" key="3">
    <source>
        <dbReference type="Proteomes" id="UP000565724"/>
    </source>
</evidence>
<protein>
    <submittedName>
        <fullName evidence="2">Preprotein translocase subunit SecA</fullName>
    </submittedName>
</protein>
<dbReference type="Proteomes" id="UP000565724">
    <property type="component" value="Unassembled WGS sequence"/>
</dbReference>
<organism evidence="2 3">
    <name type="scientific">Cellulomonas humilata</name>
    <dbReference type="NCBI Taxonomy" id="144055"/>
    <lineage>
        <taxon>Bacteria</taxon>
        <taxon>Bacillati</taxon>
        <taxon>Actinomycetota</taxon>
        <taxon>Actinomycetes</taxon>
        <taxon>Micrococcales</taxon>
        <taxon>Cellulomonadaceae</taxon>
        <taxon>Cellulomonas</taxon>
    </lineage>
</organism>
<accession>A0A7Y6A121</accession>
<feature type="region of interest" description="Disordered" evidence="1">
    <location>
        <begin position="802"/>
        <end position="837"/>
    </location>
</feature>
<feature type="region of interest" description="Disordered" evidence="1">
    <location>
        <begin position="89"/>
        <end position="123"/>
    </location>
</feature>
<feature type="region of interest" description="Disordered" evidence="1">
    <location>
        <begin position="623"/>
        <end position="657"/>
    </location>
</feature>
<evidence type="ECO:0000256" key="1">
    <source>
        <dbReference type="SAM" id="MobiDB-lite"/>
    </source>
</evidence>
<name>A0A7Y6A121_9CELL</name>
<keyword evidence="3" id="KW-1185">Reference proteome</keyword>